<dbReference type="SMART" id="SM00883">
    <property type="entry name" value="Cpn10"/>
    <property type="match status" value="1"/>
</dbReference>
<feature type="region of interest" description="Disordered" evidence="2">
    <location>
        <begin position="14"/>
        <end position="33"/>
    </location>
</feature>
<accession>A0A221S3S4</accession>
<dbReference type="SUPFAM" id="SSF50129">
    <property type="entry name" value="GroES-like"/>
    <property type="match status" value="1"/>
</dbReference>
<dbReference type="CDD" id="cd00320">
    <property type="entry name" value="cpn10"/>
    <property type="match status" value="1"/>
</dbReference>
<evidence type="ECO:0000256" key="2">
    <source>
        <dbReference type="SAM" id="MobiDB-lite"/>
    </source>
</evidence>
<dbReference type="InterPro" id="IPR037124">
    <property type="entry name" value="Chaperonin_GroES_sf"/>
</dbReference>
<organism evidence="3">
    <name type="scientific">uncultured virus</name>
    <dbReference type="NCBI Taxonomy" id="340016"/>
    <lineage>
        <taxon>Viruses</taxon>
        <taxon>environmental samples</taxon>
    </lineage>
</organism>
<evidence type="ECO:0000313" key="3">
    <source>
        <dbReference type="EMBL" id="ASN63580.1"/>
    </source>
</evidence>
<reference evidence="3" key="1">
    <citation type="submission" date="2016-03" db="EMBL/GenBank/DDBJ databases">
        <title>Novel chaperonins are prevalent in the virioplankton and link to viral biology and ecology.</title>
        <authorList>
            <person name="Marine R.L."/>
            <person name="Nasko D.J."/>
            <person name="Polson S.W."/>
            <person name="Wommack K.E."/>
        </authorList>
    </citation>
    <scope>NUCLEOTIDE SEQUENCE</scope>
</reference>
<dbReference type="Gene3D" id="2.30.33.40">
    <property type="entry name" value="GroES chaperonin"/>
    <property type="match status" value="1"/>
</dbReference>
<evidence type="ECO:0000256" key="1">
    <source>
        <dbReference type="ARBA" id="ARBA00023186"/>
    </source>
</evidence>
<sequence length="151" mass="16741">MTIITPTSTLIGGAKKINSDKAPETTEQQIPTDPEGIKEYLDIIPKPVGYRLLVRPYSGPKKTKGGLILTDTASDTIQMTTVVGLIVAMGDLCYKDESKFPSGPWCKNGDFVIYGRYAGSRFKTKYGEHRILNDDEIIAKINKPEDILQLY</sequence>
<dbReference type="InterPro" id="IPR020818">
    <property type="entry name" value="Chaperonin_GroES"/>
</dbReference>
<dbReference type="InterPro" id="IPR011032">
    <property type="entry name" value="GroES-like_sf"/>
</dbReference>
<gene>
    <name evidence="3" type="primary">groES</name>
</gene>
<name>A0A221S3S4_9VIRU</name>
<protein>
    <submittedName>
        <fullName evidence="3">Co-chaperonin GroES</fullName>
    </submittedName>
</protein>
<dbReference type="GO" id="GO:0044183">
    <property type="term" value="F:protein folding chaperone"/>
    <property type="evidence" value="ECO:0007669"/>
    <property type="project" value="InterPro"/>
</dbReference>
<dbReference type="GO" id="GO:0005524">
    <property type="term" value="F:ATP binding"/>
    <property type="evidence" value="ECO:0007669"/>
    <property type="project" value="InterPro"/>
</dbReference>
<dbReference type="Pfam" id="PF00166">
    <property type="entry name" value="Cpn10"/>
    <property type="match status" value="1"/>
</dbReference>
<dbReference type="PRINTS" id="PR00297">
    <property type="entry name" value="CHAPERONIN10"/>
</dbReference>
<proteinExistence type="predicted"/>
<dbReference type="EMBL" id="KU970986">
    <property type="protein sequence ID" value="ASN63580.1"/>
    <property type="molecule type" value="Genomic_DNA"/>
</dbReference>
<keyword evidence="1" id="KW-0143">Chaperone</keyword>